<comment type="caution">
    <text evidence="1">The sequence shown here is derived from an EMBL/GenBank/DDBJ whole genome shotgun (WGS) entry which is preliminary data.</text>
</comment>
<dbReference type="EMBL" id="BMZH01000010">
    <property type="protein sequence ID" value="GHA99472.1"/>
    <property type="molecule type" value="Genomic_DNA"/>
</dbReference>
<reference evidence="1" key="2">
    <citation type="submission" date="2020-09" db="EMBL/GenBank/DDBJ databases">
        <authorList>
            <person name="Sun Q."/>
            <person name="Kim S."/>
        </authorList>
    </citation>
    <scope>NUCLEOTIDE SEQUENCE</scope>
    <source>
        <strain evidence="1">KCTC 32513</strain>
    </source>
</reference>
<accession>A0A8J3CRP0</accession>
<protein>
    <submittedName>
        <fullName evidence="1">Uncharacterized protein</fullName>
    </submittedName>
</protein>
<name>A0A8J3CRP0_9PROT</name>
<dbReference type="Proteomes" id="UP000634004">
    <property type="component" value="Unassembled WGS sequence"/>
</dbReference>
<evidence type="ECO:0000313" key="1">
    <source>
        <dbReference type="EMBL" id="GHA99472.1"/>
    </source>
</evidence>
<dbReference type="AlphaFoldDB" id="A0A8J3CRP0"/>
<evidence type="ECO:0000313" key="2">
    <source>
        <dbReference type="Proteomes" id="UP000634004"/>
    </source>
</evidence>
<reference evidence="1" key="1">
    <citation type="journal article" date="2014" name="Int. J. Syst. Evol. Microbiol.">
        <title>Complete genome sequence of Corynebacterium casei LMG S-19264T (=DSM 44701T), isolated from a smear-ripened cheese.</title>
        <authorList>
            <consortium name="US DOE Joint Genome Institute (JGI-PGF)"/>
            <person name="Walter F."/>
            <person name="Albersmeier A."/>
            <person name="Kalinowski J."/>
            <person name="Ruckert C."/>
        </authorList>
    </citation>
    <scope>NUCLEOTIDE SEQUENCE</scope>
    <source>
        <strain evidence="1">KCTC 32513</strain>
    </source>
</reference>
<sequence length="84" mass="9180">MFLSSEWSMGILRSIALILFGVLTFLIADIAHGSAVGSELVCDDYSGSSVPFHRLLPEPMRRQFIAFLGDIALQDLPFVIDGPP</sequence>
<organism evidence="1 2">
    <name type="scientific">Algimonas arctica</name>
    <dbReference type="NCBI Taxonomy" id="1479486"/>
    <lineage>
        <taxon>Bacteria</taxon>
        <taxon>Pseudomonadati</taxon>
        <taxon>Pseudomonadota</taxon>
        <taxon>Alphaproteobacteria</taxon>
        <taxon>Maricaulales</taxon>
        <taxon>Robiginitomaculaceae</taxon>
        <taxon>Algimonas</taxon>
    </lineage>
</organism>
<keyword evidence="2" id="KW-1185">Reference proteome</keyword>
<proteinExistence type="predicted"/>
<gene>
    <name evidence="1" type="ORF">GCM10009069_22820</name>
</gene>